<dbReference type="AlphaFoldDB" id="A0A2T0LLE2"/>
<reference evidence="1 2" key="1">
    <citation type="submission" date="2018-03" db="EMBL/GenBank/DDBJ databases">
        <title>Genomic Encyclopedia of Type Strains, Phase III (KMG-III): the genomes of soil and plant-associated and newly described type strains.</title>
        <authorList>
            <person name="Whitman W."/>
        </authorList>
    </citation>
    <scope>NUCLEOTIDE SEQUENCE [LARGE SCALE GENOMIC DNA]</scope>
    <source>
        <strain evidence="1 2">CGMCC 4.7125</strain>
    </source>
</reference>
<organism evidence="1 2">
    <name type="scientific">Prauserella shujinwangii</name>
    <dbReference type="NCBI Taxonomy" id="1453103"/>
    <lineage>
        <taxon>Bacteria</taxon>
        <taxon>Bacillati</taxon>
        <taxon>Actinomycetota</taxon>
        <taxon>Actinomycetes</taxon>
        <taxon>Pseudonocardiales</taxon>
        <taxon>Pseudonocardiaceae</taxon>
        <taxon>Prauserella</taxon>
    </lineage>
</organism>
<proteinExistence type="predicted"/>
<keyword evidence="2" id="KW-1185">Reference proteome</keyword>
<dbReference type="EMBL" id="PVNH01000013">
    <property type="protein sequence ID" value="PRX43852.1"/>
    <property type="molecule type" value="Genomic_DNA"/>
</dbReference>
<comment type="caution">
    <text evidence="1">The sequence shown here is derived from an EMBL/GenBank/DDBJ whole genome shotgun (WGS) entry which is preliminary data.</text>
</comment>
<protein>
    <submittedName>
        <fullName evidence="1">Uncharacterized protein</fullName>
    </submittedName>
</protein>
<gene>
    <name evidence="1" type="ORF">B0I33_11315</name>
</gene>
<dbReference type="Proteomes" id="UP000238362">
    <property type="component" value="Unassembled WGS sequence"/>
</dbReference>
<evidence type="ECO:0000313" key="1">
    <source>
        <dbReference type="EMBL" id="PRX43852.1"/>
    </source>
</evidence>
<name>A0A2T0LLE2_9PSEU</name>
<accession>A0A2T0LLE2</accession>
<sequence>MTAGGAERSGRPGHYGAPLSVDEVARAQGVQPKTVDDLVCDEVFETDEELAEFLKFVRDQRNANLV</sequence>
<evidence type="ECO:0000313" key="2">
    <source>
        <dbReference type="Proteomes" id="UP000238362"/>
    </source>
</evidence>